<accession>A0AAE4CDK8</accession>
<evidence type="ECO:0000256" key="7">
    <source>
        <dbReference type="SAM" id="SignalP"/>
    </source>
</evidence>
<dbReference type="InterPro" id="IPR055372">
    <property type="entry name" value="CBM96"/>
</dbReference>
<dbReference type="GO" id="GO:0005576">
    <property type="term" value="C:extracellular region"/>
    <property type="evidence" value="ECO:0007669"/>
    <property type="project" value="UniProtKB-SubCell"/>
</dbReference>
<comment type="subcellular location">
    <subcellularLocation>
        <location evidence="1">Secreted</location>
    </subcellularLocation>
</comment>
<dbReference type="Pfam" id="PF02156">
    <property type="entry name" value="Glyco_hydro_26"/>
    <property type="match status" value="1"/>
</dbReference>
<keyword evidence="10" id="KW-1185">Reference proteome</keyword>
<dbReference type="AlphaFoldDB" id="A0AAE4CDK8"/>
<evidence type="ECO:0000256" key="5">
    <source>
        <dbReference type="ARBA" id="ARBA00023295"/>
    </source>
</evidence>
<name>A0AAE4CDK8_9ACTN</name>
<evidence type="ECO:0000256" key="2">
    <source>
        <dbReference type="ARBA" id="ARBA00022525"/>
    </source>
</evidence>
<dbReference type="Proteomes" id="UP001183643">
    <property type="component" value="Unassembled WGS sequence"/>
</dbReference>
<feature type="active site" description="Proton donor" evidence="6">
    <location>
        <position position="323"/>
    </location>
</feature>
<feature type="chain" id="PRO_5042059388" description="GH26 domain-containing protein" evidence="7">
    <location>
        <begin position="29"/>
        <end position="516"/>
    </location>
</feature>
<dbReference type="PROSITE" id="PS51764">
    <property type="entry name" value="GH26"/>
    <property type="match status" value="1"/>
</dbReference>
<proteinExistence type="inferred from homology"/>
<comment type="similarity">
    <text evidence="6">Belongs to the glycosyl hydrolase 26 family.</text>
</comment>
<dbReference type="SUPFAM" id="SSF51445">
    <property type="entry name" value="(Trans)glycosidases"/>
    <property type="match status" value="1"/>
</dbReference>
<dbReference type="Pfam" id="PF24517">
    <property type="entry name" value="CBM96"/>
    <property type="match status" value="1"/>
</dbReference>
<evidence type="ECO:0000256" key="3">
    <source>
        <dbReference type="ARBA" id="ARBA00022729"/>
    </source>
</evidence>
<keyword evidence="2" id="KW-0964">Secreted</keyword>
<dbReference type="InterPro" id="IPR017853">
    <property type="entry name" value="GH"/>
</dbReference>
<evidence type="ECO:0000313" key="9">
    <source>
        <dbReference type="EMBL" id="MDR7280512.1"/>
    </source>
</evidence>
<evidence type="ECO:0000256" key="4">
    <source>
        <dbReference type="ARBA" id="ARBA00022801"/>
    </source>
</evidence>
<reference evidence="9" key="1">
    <citation type="submission" date="2023-07" db="EMBL/GenBank/DDBJ databases">
        <title>Sequencing the genomes of 1000 actinobacteria strains.</title>
        <authorList>
            <person name="Klenk H.-P."/>
        </authorList>
    </citation>
    <scope>NUCLEOTIDE SEQUENCE</scope>
    <source>
        <strain evidence="9">DSM 44707</strain>
    </source>
</reference>
<keyword evidence="3 7" id="KW-0732">Signal</keyword>
<feature type="active site" description="Nucleophile" evidence="6">
    <location>
        <position position="442"/>
    </location>
</feature>
<protein>
    <recommendedName>
        <fullName evidence="8">GH26 domain-containing protein</fullName>
    </recommendedName>
</protein>
<dbReference type="InterPro" id="IPR022790">
    <property type="entry name" value="GH26_dom"/>
</dbReference>
<dbReference type="GO" id="GO:0004553">
    <property type="term" value="F:hydrolase activity, hydrolyzing O-glycosyl compounds"/>
    <property type="evidence" value="ECO:0007669"/>
    <property type="project" value="InterPro"/>
</dbReference>
<evidence type="ECO:0000256" key="1">
    <source>
        <dbReference type="ARBA" id="ARBA00004613"/>
    </source>
</evidence>
<keyword evidence="4 6" id="KW-0378">Hydrolase</keyword>
<evidence type="ECO:0000313" key="10">
    <source>
        <dbReference type="Proteomes" id="UP001183643"/>
    </source>
</evidence>
<dbReference type="EMBL" id="JAVDYB010000001">
    <property type="protein sequence ID" value="MDR7280512.1"/>
    <property type="molecule type" value="Genomic_DNA"/>
</dbReference>
<dbReference type="RefSeq" id="WP_310374939.1">
    <property type="nucleotide sequence ID" value="NZ_JAVDYB010000001.1"/>
</dbReference>
<keyword evidence="5 6" id="KW-0326">Glycosidase</keyword>
<comment type="caution">
    <text evidence="9">The sequence shown here is derived from an EMBL/GenBank/DDBJ whole genome shotgun (WGS) entry which is preliminary data.</text>
</comment>
<gene>
    <name evidence="9" type="ORF">J2S41_007290</name>
</gene>
<evidence type="ECO:0000259" key="8">
    <source>
        <dbReference type="PROSITE" id="PS51764"/>
    </source>
</evidence>
<dbReference type="NCBIfam" id="NF033679">
    <property type="entry name" value="DNRLRE_dom"/>
    <property type="match status" value="1"/>
</dbReference>
<organism evidence="9 10">
    <name type="scientific">Catenuloplanes atrovinosus</name>
    <dbReference type="NCBI Taxonomy" id="137266"/>
    <lineage>
        <taxon>Bacteria</taxon>
        <taxon>Bacillati</taxon>
        <taxon>Actinomycetota</taxon>
        <taxon>Actinomycetes</taxon>
        <taxon>Micromonosporales</taxon>
        <taxon>Micromonosporaceae</taxon>
        <taxon>Catenuloplanes</taxon>
    </lineage>
</organism>
<sequence length="516" mass="54469">MRRTQGVFGTLLAGSLAVGFLAGAPAQAATTTTTQLSVSASDDAYTSAARKSLITGSETKLVAGTLAGDRKVSYLKFTTGKAATGATLTLALDGAPAGSTLTVTRVLTNSWAESTLTSVNAPAPGTTAVSAKLAAGQREVSFDLGAQVRAAGTYSFAVSSNSTTAVTRIHSTEHGTAGLRPALRLTVPGTAAPSTPVTTTPATGCKTGAKLVPTCGVLWGAAAGGFTDTPRDIALKQWEAATGRTAAIYHTYHKGNELFPTKAEIAMTQDAAKPRTLLLNWKVAYGTTWAAVAAGKQDARIDRWSAYVKANFSKQFFLALHHEPENDVEERAGSGMTAKDYAAMYRHVIKRLRANGVTNAVNVLAYMGNETYLAKSWWPDLYPGDDVVDWIGLDSYLNAEKGYHHGDFDNLLDRGPVAGTDKLGFYGWATTKHPGKPVMVAEWGVYHSLKRTADKGAIFDTVLSQLKARPAVKAMVYFDCPADDTGDRNIAVTSSASSLAAFKKIAADPIFNVSLK</sequence>
<dbReference type="Gene3D" id="3.20.20.80">
    <property type="entry name" value="Glycosidases"/>
    <property type="match status" value="1"/>
</dbReference>
<feature type="signal peptide" evidence="7">
    <location>
        <begin position="1"/>
        <end position="28"/>
    </location>
</feature>
<evidence type="ECO:0000256" key="6">
    <source>
        <dbReference type="PROSITE-ProRule" id="PRU01100"/>
    </source>
</evidence>
<feature type="domain" description="GH26" evidence="8">
    <location>
        <begin position="198"/>
        <end position="502"/>
    </location>
</feature>